<feature type="domain" description="Fe2OG dioxygenase" evidence="1">
    <location>
        <begin position="90"/>
        <end position="187"/>
    </location>
</feature>
<dbReference type="InterPro" id="IPR037151">
    <property type="entry name" value="AlkB-like_sf"/>
</dbReference>
<dbReference type="Gene3D" id="2.60.120.590">
    <property type="entry name" value="Alpha-ketoglutarate-dependent dioxygenase AlkB-like"/>
    <property type="match status" value="1"/>
</dbReference>
<protein>
    <submittedName>
        <fullName evidence="2">Alpha-ketoglutarate-dependent dioxygenase AlkB</fullName>
    </submittedName>
</protein>
<dbReference type="Proteomes" id="UP001524586">
    <property type="component" value="Unassembled WGS sequence"/>
</dbReference>
<dbReference type="Pfam" id="PF13532">
    <property type="entry name" value="2OG-FeII_Oxy_2"/>
    <property type="match status" value="1"/>
</dbReference>
<keyword evidence="2" id="KW-0223">Dioxygenase</keyword>
<dbReference type="SUPFAM" id="SSF51197">
    <property type="entry name" value="Clavaminate synthase-like"/>
    <property type="match status" value="1"/>
</dbReference>
<accession>A0ABT1U1D4</accession>
<proteinExistence type="predicted"/>
<dbReference type="PROSITE" id="PS51471">
    <property type="entry name" value="FE2OG_OXY"/>
    <property type="match status" value="1"/>
</dbReference>
<gene>
    <name evidence="2" type="ORF">NP596_04095</name>
</gene>
<sequence length="195" mass="22444">MTVCPELELIENFYDAEDRSRFLAYFLRRHPWPDNRYTFGGRQFVLPRLQTWHADAGIRYSYSNNLLVTRPWTASLLAIRAEVESRLAYRFNSVLVNFYRDGDDFVGWHADNEPELGESPLIASLSFGAARPLAFRHKISGETGRLVLPTGSLLLMRPAFQSQWQHSVPQDRGISAARINLTFRKVCQPTDRVNV</sequence>
<dbReference type="InterPro" id="IPR005123">
    <property type="entry name" value="Oxoglu/Fe-dep_dioxygenase_dom"/>
</dbReference>
<evidence type="ECO:0000313" key="3">
    <source>
        <dbReference type="Proteomes" id="UP001524586"/>
    </source>
</evidence>
<name>A0ABT1U1D4_9GAMM</name>
<dbReference type="InterPro" id="IPR027450">
    <property type="entry name" value="AlkB-like"/>
</dbReference>
<keyword evidence="2" id="KW-0560">Oxidoreductase</keyword>
<keyword evidence="3" id="KW-1185">Reference proteome</keyword>
<comment type="caution">
    <text evidence="2">The sequence shown here is derived from an EMBL/GenBank/DDBJ whole genome shotgun (WGS) entry which is preliminary data.</text>
</comment>
<dbReference type="InterPro" id="IPR032854">
    <property type="entry name" value="ALKBH3"/>
</dbReference>
<dbReference type="RefSeq" id="WP_256613967.1">
    <property type="nucleotide sequence ID" value="NZ_JANIBK010000012.1"/>
</dbReference>
<dbReference type="EMBL" id="JANIBK010000012">
    <property type="protein sequence ID" value="MCQ8127633.1"/>
    <property type="molecule type" value="Genomic_DNA"/>
</dbReference>
<evidence type="ECO:0000259" key="1">
    <source>
        <dbReference type="PROSITE" id="PS51471"/>
    </source>
</evidence>
<dbReference type="GO" id="GO:0051213">
    <property type="term" value="F:dioxygenase activity"/>
    <property type="evidence" value="ECO:0007669"/>
    <property type="project" value="UniProtKB-KW"/>
</dbReference>
<dbReference type="PANTHER" id="PTHR31212:SF4">
    <property type="entry name" value="ALPHA-KETOGLUTARATE-DEPENDENT DIOXYGENASE ALKB HOMOLOG 3"/>
    <property type="match status" value="1"/>
</dbReference>
<reference evidence="2 3" key="1">
    <citation type="submission" date="2022-07" db="EMBL/GenBank/DDBJ databases">
        <title>Methylomonas rivi sp. nov., Methylomonas rosea sp. nov., Methylomonas aureus sp. nov. and Methylomonas subterranea sp. nov., four novel methanotrophs isolated from a freshwater creek and the deep terrestrial subsurface.</title>
        <authorList>
            <person name="Abin C."/>
            <person name="Sankaranarayanan K."/>
            <person name="Garner C."/>
            <person name="Sindelar R."/>
            <person name="Kotary K."/>
            <person name="Garner R."/>
            <person name="Barclay S."/>
            <person name="Lawson P."/>
            <person name="Krumholz L."/>
        </authorList>
    </citation>
    <scope>NUCLEOTIDE SEQUENCE [LARGE SCALE GENOMIC DNA]</scope>
    <source>
        <strain evidence="2 3">WSC-6</strain>
    </source>
</reference>
<evidence type="ECO:0000313" key="2">
    <source>
        <dbReference type="EMBL" id="MCQ8127633.1"/>
    </source>
</evidence>
<dbReference type="PANTHER" id="PTHR31212">
    <property type="entry name" value="ALPHA-KETOGLUTARATE-DEPENDENT DIOXYGENASE ALKB HOMOLOG 3"/>
    <property type="match status" value="1"/>
</dbReference>
<organism evidence="2 3">
    <name type="scientific">Methylomonas rivi</name>
    <dbReference type="NCBI Taxonomy" id="2952226"/>
    <lineage>
        <taxon>Bacteria</taxon>
        <taxon>Pseudomonadati</taxon>
        <taxon>Pseudomonadota</taxon>
        <taxon>Gammaproteobacteria</taxon>
        <taxon>Methylococcales</taxon>
        <taxon>Methylococcaceae</taxon>
        <taxon>Methylomonas</taxon>
    </lineage>
</organism>